<evidence type="ECO:0000256" key="2">
    <source>
        <dbReference type="SAM" id="Phobius"/>
    </source>
</evidence>
<sequence length="79" mass="8499">MEPHSWRNLGVEGRPPTPAVSVIAVVLFYLLNQQHDTALALAVAVAVIGLDCVRIRRTEPESPQPTDITGGAAGRTKRL</sequence>
<gene>
    <name evidence="3" type="ORF">JK361_26045</name>
</gene>
<evidence type="ECO:0000313" key="3">
    <source>
        <dbReference type="EMBL" id="MBL1108009.1"/>
    </source>
</evidence>
<evidence type="ECO:0000256" key="1">
    <source>
        <dbReference type="SAM" id="MobiDB-lite"/>
    </source>
</evidence>
<accession>A0ABS1P756</accession>
<keyword evidence="2" id="KW-1133">Transmembrane helix</keyword>
<evidence type="ECO:0000313" key="4">
    <source>
        <dbReference type="Proteomes" id="UP000621386"/>
    </source>
</evidence>
<dbReference type="RefSeq" id="WP_201822285.1">
    <property type="nucleotide sequence ID" value="NZ_JAERRH010000010.1"/>
</dbReference>
<organism evidence="3 4">
    <name type="scientific">Streptomyces musisoli</name>
    <dbReference type="NCBI Taxonomy" id="2802280"/>
    <lineage>
        <taxon>Bacteria</taxon>
        <taxon>Bacillati</taxon>
        <taxon>Actinomycetota</taxon>
        <taxon>Actinomycetes</taxon>
        <taxon>Kitasatosporales</taxon>
        <taxon>Streptomycetaceae</taxon>
        <taxon>Streptomyces</taxon>
    </lineage>
</organism>
<dbReference type="Proteomes" id="UP000621386">
    <property type="component" value="Unassembled WGS sequence"/>
</dbReference>
<keyword evidence="2" id="KW-0812">Transmembrane</keyword>
<keyword evidence="4" id="KW-1185">Reference proteome</keyword>
<reference evidence="3 4" key="1">
    <citation type="submission" date="2021-01" db="EMBL/GenBank/DDBJ databases">
        <title>WGS of actinomycetes isolated from Thailand.</title>
        <authorList>
            <person name="Thawai C."/>
        </authorList>
    </citation>
    <scope>NUCLEOTIDE SEQUENCE [LARGE SCALE GENOMIC DNA]</scope>
    <source>
        <strain evidence="3 4">CH5-8</strain>
    </source>
</reference>
<feature type="transmembrane region" description="Helical" evidence="2">
    <location>
        <begin position="15"/>
        <end position="31"/>
    </location>
</feature>
<dbReference type="EMBL" id="JAERRH010000010">
    <property type="protein sequence ID" value="MBL1108009.1"/>
    <property type="molecule type" value="Genomic_DNA"/>
</dbReference>
<feature type="region of interest" description="Disordered" evidence="1">
    <location>
        <begin position="58"/>
        <end position="79"/>
    </location>
</feature>
<name>A0ABS1P756_9ACTN</name>
<proteinExistence type="predicted"/>
<comment type="caution">
    <text evidence="3">The sequence shown here is derived from an EMBL/GenBank/DDBJ whole genome shotgun (WGS) entry which is preliminary data.</text>
</comment>
<protein>
    <submittedName>
        <fullName evidence="3">Uncharacterized protein</fullName>
    </submittedName>
</protein>
<keyword evidence="2" id="KW-0472">Membrane</keyword>